<dbReference type="InterPro" id="IPR045445">
    <property type="entry name" value="DUF6502"/>
</dbReference>
<sequence>MHENLQTVLHKVVSMILGPLIRVMLRNGVACGNFEEMVRKVYVDEAFAMALHQQGKATISGISAQTGLSRKEVKRLHELEKDEENNNSQKYNRAVRVISGWMNDPRFISSQGVSSPLDMEGDEHSFALLVKDYSGDIPTRAMFNLLHKSGCVEQIDGKVYLTSHAYVPGNDPTDLINILGVDSNELMNTIIYNMGCDEHEKRFQRKVSTSLLAHQHKEAFLKYAGRRSQALLEELDCWLNEHEGDEENSEYVSLGIYIHEGDTPEIPQKEKPK</sequence>
<accession>A0A3B0XUC2</accession>
<gene>
    <name evidence="1" type="ORF">MNBD_GAMMA10-882</name>
</gene>
<proteinExistence type="predicted"/>
<name>A0A3B0XUC2_9ZZZZ</name>
<dbReference type="Pfam" id="PF20112">
    <property type="entry name" value="DUF6502"/>
    <property type="match status" value="1"/>
</dbReference>
<evidence type="ECO:0000313" key="1">
    <source>
        <dbReference type="EMBL" id="VAW66772.1"/>
    </source>
</evidence>
<reference evidence="1" key="1">
    <citation type="submission" date="2018-06" db="EMBL/GenBank/DDBJ databases">
        <authorList>
            <person name="Zhirakovskaya E."/>
        </authorList>
    </citation>
    <scope>NUCLEOTIDE SEQUENCE</scope>
</reference>
<protein>
    <submittedName>
        <fullName evidence="1">Uncharacterized protein</fullName>
    </submittedName>
</protein>
<dbReference type="EMBL" id="UOFJ01000232">
    <property type="protein sequence ID" value="VAW66772.1"/>
    <property type="molecule type" value="Genomic_DNA"/>
</dbReference>
<dbReference type="AlphaFoldDB" id="A0A3B0XUC2"/>
<organism evidence="1">
    <name type="scientific">hydrothermal vent metagenome</name>
    <dbReference type="NCBI Taxonomy" id="652676"/>
    <lineage>
        <taxon>unclassified sequences</taxon>
        <taxon>metagenomes</taxon>
        <taxon>ecological metagenomes</taxon>
    </lineage>
</organism>